<proteinExistence type="predicted"/>
<evidence type="ECO:0000256" key="4">
    <source>
        <dbReference type="ARBA" id="ARBA00023242"/>
    </source>
</evidence>
<dbReference type="PANTHER" id="PTHR16088">
    <property type="entry name" value="YY1 ASSOCIATED PROTEIN-RELATED"/>
    <property type="match status" value="1"/>
</dbReference>
<dbReference type="InterPro" id="IPR003822">
    <property type="entry name" value="PAH"/>
</dbReference>
<feature type="compositionally biased region" description="Basic and acidic residues" evidence="6">
    <location>
        <begin position="1292"/>
        <end position="1305"/>
    </location>
</feature>
<feature type="compositionally biased region" description="Basic and acidic residues" evidence="6">
    <location>
        <begin position="1377"/>
        <end position="1388"/>
    </location>
</feature>
<keyword evidence="8" id="KW-1185">Reference proteome</keyword>
<feature type="compositionally biased region" description="Polar residues" evidence="6">
    <location>
        <begin position="1394"/>
        <end position="1403"/>
    </location>
</feature>
<feature type="region of interest" description="Disordered" evidence="6">
    <location>
        <begin position="893"/>
        <end position="934"/>
    </location>
</feature>
<dbReference type="InterPro" id="IPR052435">
    <property type="entry name" value="YY1-Transcr_Regul"/>
</dbReference>
<keyword evidence="3" id="KW-0804">Transcription</keyword>
<keyword evidence="2" id="KW-0805">Transcription regulation</keyword>
<sequence>MDCKPSITTNIDEVINDENSNDNSLTIVVESPESKKTKKSKTVQLSHDEKEFIKKVEDELDHILDEKASKTNLTATNVKTILKQVLTNEDMQVLLRKAENPNNALESVTFEPKLTRAKAKELHSSNSIATLPWPPSTSTSPEVHVLINDELPEDSSDDEYVPGDYDSEDDRDSSLVSESPRCSTPPTPSKNDCGTQTNWTEDGVFKVPPSKKDSTEETTNIALRTRSKFCLSETPLEIIEEAFVPPDITTDMYDMDCDDEEWGNFLKEFMRPLEEVTKAREDEDHDPEYNVLADEIDRVDREDLRADRGVKVTKKELNELISELFEYAESFSTSQLENVSVNFENEPQYKVLDETLGATKSPDRQKGIEIIKKTTNLNTVEEKPQVQINDTSHEINISNCETQILMTAQYMDYGQLLLLQQQMRQHVQMLTQNFLLTYQHPEFCEMAVDFKEKLLNLKYLSKSHPNSNFNAANLEAAIELISDWEKKFVKDCEEGRQIVRHFSRVIQESIDRRRGTSVYIYTFPPSILETISKSKVFIYPSLLPCIPFKSSAFTFAKHDYTKHENELIALGLEQFCDYLKSDSHHIHKDGEVKLNHVCHFIVRYMMPVKNVNRLCQHIKHNKSKNAAPNPILYYFENGKAPPTFHYVFNLETYGMLAPFQRNKETLSYQWRTFLYPKEKESGISLPKQLSPLAGTIKKIVKPPAFKRFVTKGFSKPKILKSPISSVPYTTLRSLHRKAGKDKNVFYEGIKLASQSTPKSRLFSRICKQKNKGANVFSSKNIKELIGPSLAKLKFNSSIFQSLKNKSNALEMLPNMPSLNTPIKKPLTENMEITINSSIGKTDEVNITVNEKGRDGCSTDQKSSEQFKKGKLPLNMSSLNGSISNCMEITSTNNSTKQLDVEDNEKKRSIESDGTSSQEEDCITIEDDTMEKDNPDDINALMVASSTIKCARRKERPGTERKRAKLKREYNAMLAMLKPEDNCVIQERAETYAYAYFDKVRKTLNHDEYHQFMKILNDFDEKYDKVSDLYQNIEHLLHPKYQDLLDEFLTFLTPTQASEIGKLIPHLMLSNMSLFLCKLEAYFKDQPAQLRKVYRCLTELASCVDVTIDKVKNTILPLLKGNSLLTDWFMQIFPSEKPPESLLQGPFENIDLSVDIKNENEIYENITLPDSEDPYGGPKCICKCHESENILYKTRSRHCIPCGTKFIQGRIYIQTGKGLRLANVTFDGKSGPEHNIKLYVEKQKKRSDSSLSKQISPTKESQDDGRTHADSEDDDRKKTNQRTNRSPRKRKPKNTDAKGVDKEKTSTKTSSGNGRNGCGKVCRQKGASTQSSPGTNIKIATNSTGNLTVTTVRSSNSDKRSLNDDPTNYEANMPVESAELKMNSEHSTESESDVPESSQYNTNSETDESGEEAENMTTSPSHSDKNSDDIIWTLDEDRIILETLQKEIDKDKAFEKIAESLENRTVFQIRQRFHTLMELLQQMTETK</sequence>
<feature type="compositionally biased region" description="Polar residues" evidence="6">
    <location>
        <begin position="189"/>
        <end position="200"/>
    </location>
</feature>
<gene>
    <name evidence="9" type="primary">LOC108742578</name>
</gene>
<accession>A0A1W4XB65</accession>
<evidence type="ECO:0000256" key="3">
    <source>
        <dbReference type="ARBA" id="ARBA00023163"/>
    </source>
</evidence>
<dbReference type="FunCoup" id="A0A1W4XB65">
    <property type="interactions" value="479"/>
</dbReference>
<dbReference type="InterPro" id="IPR009057">
    <property type="entry name" value="Homeodomain-like_sf"/>
</dbReference>
<dbReference type="GO" id="GO:0003712">
    <property type="term" value="F:transcription coregulator activity"/>
    <property type="evidence" value="ECO:0007669"/>
    <property type="project" value="TreeGrafter"/>
</dbReference>
<feature type="compositionally biased region" description="Acidic residues" evidence="6">
    <location>
        <begin position="917"/>
        <end position="934"/>
    </location>
</feature>
<evidence type="ECO:0000313" key="9">
    <source>
        <dbReference type="RefSeq" id="XP_018333346.1"/>
    </source>
</evidence>
<reference evidence="9" key="1">
    <citation type="submission" date="2025-08" db="UniProtKB">
        <authorList>
            <consortium name="RefSeq"/>
        </authorList>
    </citation>
    <scope>IDENTIFICATION</scope>
    <source>
        <tissue evidence="9">Entire body</tissue>
    </source>
</reference>
<evidence type="ECO:0000256" key="1">
    <source>
        <dbReference type="ARBA" id="ARBA00004123"/>
    </source>
</evidence>
<protein>
    <submittedName>
        <fullName evidence="9">Uncharacterized protein LOC108742578</fullName>
    </submittedName>
</protein>
<evidence type="ECO:0000313" key="8">
    <source>
        <dbReference type="Proteomes" id="UP000192223"/>
    </source>
</evidence>
<dbReference type="PROSITE" id="PS50090">
    <property type="entry name" value="MYB_LIKE"/>
    <property type="match status" value="1"/>
</dbReference>
<feature type="compositionally biased region" description="Basic and acidic residues" evidence="6">
    <location>
        <begin position="1259"/>
        <end position="1277"/>
    </location>
</feature>
<organism evidence="8 9">
    <name type="scientific">Agrilus planipennis</name>
    <name type="common">Emerald ash borer</name>
    <name type="synonym">Agrilus marcopoli</name>
    <dbReference type="NCBI Taxonomy" id="224129"/>
    <lineage>
        <taxon>Eukaryota</taxon>
        <taxon>Metazoa</taxon>
        <taxon>Ecdysozoa</taxon>
        <taxon>Arthropoda</taxon>
        <taxon>Hexapoda</taxon>
        <taxon>Insecta</taxon>
        <taxon>Pterygota</taxon>
        <taxon>Neoptera</taxon>
        <taxon>Endopterygota</taxon>
        <taxon>Coleoptera</taxon>
        <taxon>Polyphaga</taxon>
        <taxon>Elateriformia</taxon>
        <taxon>Buprestoidea</taxon>
        <taxon>Buprestidae</taxon>
        <taxon>Agrilinae</taxon>
        <taxon>Agrilus</taxon>
    </lineage>
</organism>
<dbReference type="SUPFAM" id="SSF46689">
    <property type="entry name" value="Homeodomain-like"/>
    <property type="match status" value="1"/>
</dbReference>
<dbReference type="Pfam" id="PF02671">
    <property type="entry name" value="PAH"/>
    <property type="match status" value="1"/>
</dbReference>
<dbReference type="Gene3D" id="1.10.10.60">
    <property type="entry name" value="Homeodomain-like"/>
    <property type="match status" value="1"/>
</dbReference>
<feature type="region of interest" description="Disordered" evidence="6">
    <location>
        <begin position="1239"/>
        <end position="1427"/>
    </location>
</feature>
<dbReference type="Proteomes" id="UP000192223">
    <property type="component" value="Unplaced"/>
</dbReference>
<name>A0A1W4XB65_AGRPL</name>
<dbReference type="GeneID" id="108742578"/>
<dbReference type="KEGG" id="apln:108742578"/>
<dbReference type="InterPro" id="IPR001005">
    <property type="entry name" value="SANT/Myb"/>
</dbReference>
<feature type="compositionally biased region" description="Polar residues" evidence="6">
    <location>
        <begin position="1248"/>
        <end position="1258"/>
    </location>
</feature>
<dbReference type="GO" id="GO:0005634">
    <property type="term" value="C:nucleus"/>
    <property type="evidence" value="ECO:0007669"/>
    <property type="project" value="UniProtKB-SubCell"/>
</dbReference>
<dbReference type="Pfam" id="PF21227">
    <property type="entry name" value="Myb_DNA-binding_7"/>
    <property type="match status" value="1"/>
</dbReference>
<keyword evidence="4 5" id="KW-0539">Nucleus</keyword>
<evidence type="ECO:0000256" key="6">
    <source>
        <dbReference type="SAM" id="MobiDB-lite"/>
    </source>
</evidence>
<comment type="subcellular location">
    <subcellularLocation>
        <location evidence="1 5">Nucleus</location>
    </subcellularLocation>
</comment>
<dbReference type="STRING" id="224129.A0A1W4XB65"/>
<dbReference type="Gene3D" id="1.20.1160.11">
    <property type="entry name" value="Paired amphipathic helix"/>
    <property type="match status" value="1"/>
</dbReference>
<dbReference type="InterPro" id="IPR036600">
    <property type="entry name" value="PAH_sf"/>
</dbReference>
<dbReference type="RefSeq" id="XP_018333346.1">
    <property type="nucleotide sequence ID" value="XM_018477844.2"/>
</dbReference>
<dbReference type="GO" id="GO:0006355">
    <property type="term" value="P:regulation of DNA-templated transcription"/>
    <property type="evidence" value="ECO:0007669"/>
    <property type="project" value="InterPro"/>
</dbReference>
<dbReference type="OrthoDB" id="6257037at2759"/>
<evidence type="ECO:0000256" key="5">
    <source>
        <dbReference type="PROSITE-ProRule" id="PRU00810"/>
    </source>
</evidence>
<feature type="compositionally biased region" description="Acidic residues" evidence="6">
    <location>
        <begin position="1404"/>
        <end position="1413"/>
    </location>
</feature>
<dbReference type="InParanoid" id="A0A1W4XB65"/>
<dbReference type="SUPFAM" id="SSF47762">
    <property type="entry name" value="PAH2 domain"/>
    <property type="match status" value="1"/>
</dbReference>
<feature type="compositionally biased region" description="Acidic residues" evidence="6">
    <location>
        <begin position="150"/>
        <end position="171"/>
    </location>
</feature>
<evidence type="ECO:0000259" key="7">
    <source>
        <dbReference type="PROSITE" id="PS50090"/>
    </source>
</evidence>
<feature type="compositionally biased region" description="Polar residues" evidence="6">
    <location>
        <begin position="1325"/>
        <end position="1354"/>
    </location>
</feature>
<dbReference type="PANTHER" id="PTHR16088:SF3">
    <property type="entry name" value="GON-4-LIKE PROTEIN"/>
    <property type="match status" value="1"/>
</dbReference>
<evidence type="ECO:0000256" key="2">
    <source>
        <dbReference type="ARBA" id="ARBA00023015"/>
    </source>
</evidence>
<feature type="domain" description="Myb-like" evidence="7">
    <location>
        <begin position="1431"/>
        <end position="1476"/>
    </location>
</feature>
<feature type="region of interest" description="Disordered" evidence="6">
    <location>
        <begin position="121"/>
        <end position="218"/>
    </location>
</feature>
<dbReference type="PROSITE" id="PS51477">
    <property type="entry name" value="PAH"/>
    <property type="match status" value="1"/>
</dbReference>